<protein>
    <submittedName>
        <fullName evidence="2">Uncharacterized protein</fullName>
    </submittedName>
</protein>
<dbReference type="EMBL" id="MDCE01000065">
    <property type="protein sequence ID" value="PPV04694.1"/>
    <property type="molecule type" value="Genomic_DNA"/>
</dbReference>
<evidence type="ECO:0000313" key="3">
    <source>
        <dbReference type="Proteomes" id="UP000239710"/>
    </source>
</evidence>
<feature type="region of interest" description="Disordered" evidence="1">
    <location>
        <begin position="104"/>
        <end position="131"/>
    </location>
</feature>
<name>A0ABX5BJK7_9XANT</name>
<organism evidence="2 3">
    <name type="scientific">Xanthomonas bromi</name>
    <dbReference type="NCBI Taxonomy" id="56449"/>
    <lineage>
        <taxon>Bacteria</taxon>
        <taxon>Pseudomonadati</taxon>
        <taxon>Pseudomonadota</taxon>
        <taxon>Gammaproteobacteria</taxon>
        <taxon>Lysobacterales</taxon>
        <taxon>Lysobacteraceae</taxon>
        <taxon>Xanthomonas</taxon>
    </lineage>
</organism>
<dbReference type="Proteomes" id="UP000239710">
    <property type="component" value="Unassembled WGS sequence"/>
</dbReference>
<evidence type="ECO:0000313" key="2">
    <source>
        <dbReference type="EMBL" id="PPV04694.1"/>
    </source>
</evidence>
<feature type="compositionally biased region" description="Basic and acidic residues" evidence="1">
    <location>
        <begin position="113"/>
        <end position="130"/>
    </location>
</feature>
<evidence type="ECO:0000256" key="1">
    <source>
        <dbReference type="SAM" id="MobiDB-lite"/>
    </source>
</evidence>
<keyword evidence="3" id="KW-1185">Reference proteome</keyword>
<proteinExistence type="predicted"/>
<comment type="caution">
    <text evidence="2">The sequence shown here is derived from an EMBL/GenBank/DDBJ whole genome shotgun (WGS) entry which is preliminary data.</text>
</comment>
<sequence length="147" mass="16076">MDSKSTNTKTRTKITTTTHTAPSALNLNVPSRLDVEQQQAVVQMLAGIREELQQTLLDELTGALASARPPNRPVSWFRALVARASRGEYVPDLAVAVAGARKRQEAEAQAARKRQEEAAAAEMRRRDPVTRTKRMAAMQAALAALND</sequence>
<accession>A0ABX5BJK7</accession>
<gene>
    <name evidence="2" type="ORF">XbrCFBP1976_20920</name>
</gene>
<reference evidence="2 3" key="1">
    <citation type="submission" date="2016-08" db="EMBL/GenBank/DDBJ databases">
        <title>Evolution of the type three secretion system and type three effector repertoires in Xanthomonas.</title>
        <authorList>
            <person name="Merda D."/>
            <person name="Briand M."/>
            <person name="Bosis E."/>
            <person name="Rousseau C."/>
            <person name="Portier P."/>
            <person name="Jacques M.-A."/>
            <person name="Fischer-Le Saux M."/>
        </authorList>
    </citation>
    <scope>NUCLEOTIDE SEQUENCE [LARGE SCALE GENOMIC DNA]</scope>
    <source>
        <strain evidence="2 3">CFBP1976</strain>
    </source>
</reference>